<evidence type="ECO:0000256" key="2">
    <source>
        <dbReference type="PROSITE-ProRule" id="PRU00335"/>
    </source>
</evidence>
<comment type="caution">
    <text evidence="4">The sequence shown here is derived from an EMBL/GenBank/DDBJ whole genome shotgun (WGS) entry which is preliminary data.</text>
</comment>
<evidence type="ECO:0000313" key="4">
    <source>
        <dbReference type="EMBL" id="MDR6237903.1"/>
    </source>
</evidence>
<dbReference type="AlphaFoldDB" id="A0AAE3XJQ8"/>
<dbReference type="PANTHER" id="PTHR43479">
    <property type="entry name" value="ACREF/ENVCD OPERON REPRESSOR-RELATED"/>
    <property type="match status" value="1"/>
</dbReference>
<dbReference type="PRINTS" id="PR00455">
    <property type="entry name" value="HTHTETR"/>
</dbReference>
<feature type="DNA-binding region" description="H-T-H motif" evidence="2">
    <location>
        <begin position="24"/>
        <end position="43"/>
    </location>
</feature>
<dbReference type="EMBL" id="JAVDQD010000001">
    <property type="protein sequence ID" value="MDR6237903.1"/>
    <property type="molecule type" value="Genomic_DNA"/>
</dbReference>
<dbReference type="Gene3D" id="1.10.357.10">
    <property type="entry name" value="Tetracycline Repressor, domain 2"/>
    <property type="match status" value="1"/>
</dbReference>
<dbReference type="PANTHER" id="PTHR43479:SF11">
    <property type="entry name" value="ACREF_ENVCD OPERON REPRESSOR-RELATED"/>
    <property type="match status" value="1"/>
</dbReference>
<dbReference type="InterPro" id="IPR023772">
    <property type="entry name" value="DNA-bd_HTH_TetR-type_CS"/>
</dbReference>
<dbReference type="PROSITE" id="PS50977">
    <property type="entry name" value="HTH_TETR_2"/>
    <property type="match status" value="1"/>
</dbReference>
<keyword evidence="1 2" id="KW-0238">DNA-binding</keyword>
<dbReference type="InterPro" id="IPR009057">
    <property type="entry name" value="Homeodomain-like_sf"/>
</dbReference>
<dbReference type="PROSITE" id="PS01081">
    <property type="entry name" value="HTH_TETR_1"/>
    <property type="match status" value="1"/>
</dbReference>
<keyword evidence="5" id="KW-1185">Reference proteome</keyword>
<dbReference type="RefSeq" id="WP_309937371.1">
    <property type="nucleotide sequence ID" value="NZ_AP025305.1"/>
</dbReference>
<dbReference type="InterPro" id="IPR050624">
    <property type="entry name" value="HTH-type_Tx_Regulator"/>
</dbReference>
<reference evidence="4" key="1">
    <citation type="submission" date="2023-07" db="EMBL/GenBank/DDBJ databases">
        <title>Genomic Encyclopedia of Type Strains, Phase IV (KMG-IV): sequencing the most valuable type-strain genomes for metagenomic binning, comparative biology and taxonomic classification.</title>
        <authorList>
            <person name="Goeker M."/>
        </authorList>
    </citation>
    <scope>NUCLEOTIDE SEQUENCE</scope>
    <source>
        <strain evidence="4">DSM 26174</strain>
    </source>
</reference>
<feature type="domain" description="HTH tetR-type" evidence="3">
    <location>
        <begin position="1"/>
        <end position="61"/>
    </location>
</feature>
<accession>A0AAE3XJQ8</accession>
<organism evidence="4 5">
    <name type="scientific">Aureibacter tunicatorum</name>
    <dbReference type="NCBI Taxonomy" id="866807"/>
    <lineage>
        <taxon>Bacteria</taxon>
        <taxon>Pseudomonadati</taxon>
        <taxon>Bacteroidota</taxon>
        <taxon>Cytophagia</taxon>
        <taxon>Cytophagales</taxon>
        <taxon>Persicobacteraceae</taxon>
        <taxon>Aureibacter</taxon>
    </lineage>
</organism>
<sequence>MGKREQIVQAALELFCTEGFQATSTAKISKKAGVATGTLFIYFNSKQELINQLYLESKKEMSQMIHGELRDGLTPKEQLWRFWYCSVIWAIDNSLKFRFLNQFRTSAFISKLIKEEVDTLFEDFDILMRKYVDEGVFGDYSIEVVYTSYTGQFMEMIHYVLNSNTMTEDEEIAKFVTDSFQILWEGVAK</sequence>
<dbReference type="InterPro" id="IPR001647">
    <property type="entry name" value="HTH_TetR"/>
</dbReference>
<protein>
    <submittedName>
        <fullName evidence="4">AcrR family transcriptional regulator</fullName>
    </submittedName>
</protein>
<dbReference type="Proteomes" id="UP001185092">
    <property type="component" value="Unassembled WGS sequence"/>
</dbReference>
<gene>
    <name evidence="4" type="ORF">HNQ88_000879</name>
</gene>
<name>A0AAE3XJQ8_9BACT</name>
<dbReference type="Pfam" id="PF00440">
    <property type="entry name" value="TetR_N"/>
    <property type="match status" value="1"/>
</dbReference>
<proteinExistence type="predicted"/>
<dbReference type="SUPFAM" id="SSF46689">
    <property type="entry name" value="Homeodomain-like"/>
    <property type="match status" value="1"/>
</dbReference>
<evidence type="ECO:0000313" key="5">
    <source>
        <dbReference type="Proteomes" id="UP001185092"/>
    </source>
</evidence>
<evidence type="ECO:0000256" key="1">
    <source>
        <dbReference type="ARBA" id="ARBA00023125"/>
    </source>
</evidence>
<dbReference type="GO" id="GO:0003677">
    <property type="term" value="F:DNA binding"/>
    <property type="evidence" value="ECO:0007669"/>
    <property type="project" value="UniProtKB-UniRule"/>
</dbReference>
<evidence type="ECO:0000259" key="3">
    <source>
        <dbReference type="PROSITE" id="PS50977"/>
    </source>
</evidence>